<evidence type="ECO:0000313" key="3">
    <source>
        <dbReference type="Proteomes" id="UP001597158"/>
    </source>
</evidence>
<dbReference type="EMBL" id="JBHTMC010000027">
    <property type="protein sequence ID" value="MFD1265038.1"/>
    <property type="molecule type" value="Genomic_DNA"/>
</dbReference>
<name>A0ABW3WJW0_9RHOO</name>
<reference evidence="3" key="1">
    <citation type="journal article" date="2019" name="Int. J. Syst. Evol. Microbiol.">
        <title>The Global Catalogue of Microorganisms (GCM) 10K type strain sequencing project: providing services to taxonomists for standard genome sequencing and annotation.</title>
        <authorList>
            <consortium name="The Broad Institute Genomics Platform"/>
            <consortium name="The Broad Institute Genome Sequencing Center for Infectious Disease"/>
            <person name="Wu L."/>
            <person name="Ma J."/>
        </authorList>
    </citation>
    <scope>NUCLEOTIDE SEQUENCE [LARGE SCALE GENOMIC DNA]</scope>
    <source>
        <strain evidence="3">CCUG 48884</strain>
    </source>
</reference>
<dbReference type="Proteomes" id="UP001597158">
    <property type="component" value="Unassembled WGS sequence"/>
</dbReference>
<evidence type="ECO:0000313" key="2">
    <source>
        <dbReference type="EMBL" id="MFD1265038.1"/>
    </source>
</evidence>
<proteinExistence type="predicted"/>
<dbReference type="RefSeq" id="WP_277829882.1">
    <property type="nucleotide sequence ID" value="NZ_JARQZE010000001.1"/>
</dbReference>
<keyword evidence="1" id="KW-0472">Membrane</keyword>
<protein>
    <submittedName>
        <fullName evidence="2">Uncharacterized protein</fullName>
    </submittedName>
</protein>
<gene>
    <name evidence="2" type="ORF">ACFQ4M_15795</name>
</gene>
<comment type="caution">
    <text evidence="2">The sequence shown here is derived from an EMBL/GenBank/DDBJ whole genome shotgun (WGS) entry which is preliminary data.</text>
</comment>
<organism evidence="2 3">
    <name type="scientific">Thauera mechernichensis</name>
    <dbReference type="NCBI Taxonomy" id="82788"/>
    <lineage>
        <taxon>Bacteria</taxon>
        <taxon>Pseudomonadati</taxon>
        <taxon>Pseudomonadota</taxon>
        <taxon>Betaproteobacteria</taxon>
        <taxon>Rhodocyclales</taxon>
        <taxon>Zoogloeaceae</taxon>
        <taxon>Thauera</taxon>
    </lineage>
</organism>
<keyword evidence="1" id="KW-0812">Transmembrane</keyword>
<evidence type="ECO:0000256" key="1">
    <source>
        <dbReference type="SAM" id="Phobius"/>
    </source>
</evidence>
<keyword evidence="3" id="KW-1185">Reference proteome</keyword>
<keyword evidence="1" id="KW-1133">Transmembrane helix</keyword>
<feature type="transmembrane region" description="Helical" evidence="1">
    <location>
        <begin position="15"/>
        <end position="33"/>
    </location>
</feature>
<accession>A0ABW3WJW0</accession>
<sequence length="81" mass="8678">MNDFFDWLHDAAERVLPMVCAFGLGVVIALEAGDTERETLRAAVVSLADQVEHTRIACGAQPDPDAVSAVLAAARMQEVQP</sequence>